<dbReference type="EC" id="3.1.1.-" evidence="3"/>
<feature type="domain" description="Carboxylesterase type B" evidence="5">
    <location>
        <begin position="38"/>
        <end position="538"/>
    </location>
</feature>
<reference evidence="6 7" key="1">
    <citation type="submission" date="2019-07" db="EMBL/GenBank/DDBJ databases">
        <title>Rufibacter sp. nov., isolated from lake sediment.</title>
        <authorList>
            <person name="Qu J.-H."/>
        </authorList>
    </citation>
    <scope>NUCLEOTIDE SEQUENCE [LARGE SCALE GENOMIC DNA]</scope>
    <source>
        <strain evidence="6 7">NBS58-1</strain>
    </source>
</reference>
<dbReference type="AlphaFoldDB" id="A0A5B6TFV8"/>
<evidence type="ECO:0000256" key="3">
    <source>
        <dbReference type="RuleBase" id="RU361235"/>
    </source>
</evidence>
<protein>
    <recommendedName>
        <fullName evidence="3">Carboxylic ester hydrolase</fullName>
        <ecNumber evidence="3">3.1.1.-</ecNumber>
    </recommendedName>
</protein>
<dbReference type="RefSeq" id="WP_149089167.1">
    <property type="nucleotide sequence ID" value="NZ_VKKY01000001.1"/>
</dbReference>
<evidence type="ECO:0000313" key="6">
    <source>
        <dbReference type="EMBL" id="KAA3439524.1"/>
    </source>
</evidence>
<feature type="signal peptide" evidence="3">
    <location>
        <begin position="1"/>
        <end position="24"/>
    </location>
</feature>
<dbReference type="PANTHER" id="PTHR43918:SF4">
    <property type="entry name" value="CARBOXYLIC ESTER HYDROLASE"/>
    <property type="match status" value="1"/>
</dbReference>
<dbReference type="GO" id="GO:0052689">
    <property type="term" value="F:carboxylic ester hydrolase activity"/>
    <property type="evidence" value="ECO:0007669"/>
    <property type="project" value="TreeGrafter"/>
</dbReference>
<evidence type="ECO:0000259" key="5">
    <source>
        <dbReference type="Pfam" id="PF00135"/>
    </source>
</evidence>
<dbReference type="Pfam" id="PF00135">
    <property type="entry name" value="COesterase"/>
    <property type="match status" value="1"/>
</dbReference>
<dbReference type="EMBL" id="VKKY01000001">
    <property type="protein sequence ID" value="KAA3439524.1"/>
    <property type="molecule type" value="Genomic_DNA"/>
</dbReference>
<gene>
    <name evidence="6" type="ORF">FOA19_02220</name>
</gene>
<dbReference type="InterPro" id="IPR019826">
    <property type="entry name" value="Carboxylesterase_B_AS"/>
</dbReference>
<keyword evidence="2 3" id="KW-0378">Hydrolase</keyword>
<dbReference type="InterPro" id="IPR029058">
    <property type="entry name" value="AB_hydrolase_fold"/>
</dbReference>
<evidence type="ECO:0000313" key="7">
    <source>
        <dbReference type="Proteomes" id="UP000324133"/>
    </source>
</evidence>
<accession>A0A5B6TFV8</accession>
<feature type="compositionally biased region" description="Low complexity" evidence="4">
    <location>
        <begin position="27"/>
        <end position="38"/>
    </location>
</feature>
<proteinExistence type="inferred from homology"/>
<dbReference type="InterPro" id="IPR002018">
    <property type="entry name" value="CarbesteraseB"/>
</dbReference>
<evidence type="ECO:0000256" key="1">
    <source>
        <dbReference type="ARBA" id="ARBA00005964"/>
    </source>
</evidence>
<dbReference type="InterPro" id="IPR050654">
    <property type="entry name" value="AChE-related_enzymes"/>
</dbReference>
<dbReference type="OrthoDB" id="9775851at2"/>
<dbReference type="PANTHER" id="PTHR43918">
    <property type="entry name" value="ACETYLCHOLINESTERASE"/>
    <property type="match status" value="1"/>
</dbReference>
<sequence>MNHRLNKIFLLLLLAVLVAPTVGAQTKSKASGASTSSANQVKTANGLVEGTREKSGIRSFKGVPFAAPPVGDLRWREPQPVKNWQGVRKATQFGPRAMQLPVFGDMNFRSNGVSEDCLYLNVWTPAKTGKEKLPVLVYFYGGGFIAGDGSEPRYDGESMAQKGIVAITVNYRLGVFGFFAHPELTQESPYKGSGNYGFLDQSAALRWVKENIAAFGGDPARVTIAGESAGSISVSAQMASPLSKNLMAGAIGESGALVNSPFDPVPLAEAEQNGVKFASSIGATSLAQLRAMDAKQLLNEAGKPGMGRFVPTLDGYFFPKSPAAVFAAGEQAKVPLLAGWNSEEMTYRALFGQDAPTKENYTKLVQKLYGPRAENVLKQYAAASDAEVAQVATDLSGDRFIAYSTWKWMDLHSKTSGKPVYRYLYSRPRPEMVPEMGNATAGLAGGVVKDSNAPKAPPATGAVHSAEIEYAMGNLATNKVFAWTPEDYKVSKTMQEYFANFIKTGNPNSGSLPKWPTATGNAVQYQVIDVNTKTVTEKNRGRYLLMDELNTKK</sequence>
<comment type="similarity">
    <text evidence="1 3">Belongs to the type-B carboxylesterase/lipase family.</text>
</comment>
<organism evidence="6 7">
    <name type="scientific">Rufibacter hautae</name>
    <dbReference type="NCBI Taxonomy" id="2595005"/>
    <lineage>
        <taxon>Bacteria</taxon>
        <taxon>Pseudomonadati</taxon>
        <taxon>Bacteroidota</taxon>
        <taxon>Cytophagia</taxon>
        <taxon>Cytophagales</taxon>
        <taxon>Hymenobacteraceae</taxon>
        <taxon>Rufibacter</taxon>
    </lineage>
</organism>
<evidence type="ECO:0000256" key="2">
    <source>
        <dbReference type="ARBA" id="ARBA00022801"/>
    </source>
</evidence>
<keyword evidence="7" id="KW-1185">Reference proteome</keyword>
<dbReference type="Gene3D" id="3.40.50.1820">
    <property type="entry name" value="alpha/beta hydrolase"/>
    <property type="match status" value="1"/>
</dbReference>
<dbReference type="InterPro" id="IPR019819">
    <property type="entry name" value="Carboxylesterase_B_CS"/>
</dbReference>
<dbReference type="Proteomes" id="UP000324133">
    <property type="component" value="Unassembled WGS sequence"/>
</dbReference>
<comment type="caution">
    <text evidence="6">The sequence shown here is derived from an EMBL/GenBank/DDBJ whole genome shotgun (WGS) entry which is preliminary data.</text>
</comment>
<name>A0A5B6TFV8_9BACT</name>
<dbReference type="PROSITE" id="PS00941">
    <property type="entry name" value="CARBOXYLESTERASE_B_2"/>
    <property type="match status" value="1"/>
</dbReference>
<dbReference type="PROSITE" id="PS00122">
    <property type="entry name" value="CARBOXYLESTERASE_B_1"/>
    <property type="match status" value="1"/>
</dbReference>
<evidence type="ECO:0000256" key="4">
    <source>
        <dbReference type="SAM" id="MobiDB-lite"/>
    </source>
</evidence>
<feature type="region of interest" description="Disordered" evidence="4">
    <location>
        <begin position="27"/>
        <end position="47"/>
    </location>
</feature>
<keyword evidence="3" id="KW-0732">Signal</keyword>
<feature type="chain" id="PRO_5023141002" description="Carboxylic ester hydrolase" evidence="3">
    <location>
        <begin position="25"/>
        <end position="553"/>
    </location>
</feature>
<dbReference type="SUPFAM" id="SSF53474">
    <property type="entry name" value="alpha/beta-Hydrolases"/>
    <property type="match status" value="1"/>
</dbReference>